<proteinExistence type="predicted"/>
<dbReference type="AlphaFoldDB" id="A0A8J2HFC5"/>
<feature type="region of interest" description="Disordered" evidence="1">
    <location>
        <begin position="117"/>
        <end position="161"/>
    </location>
</feature>
<organism evidence="2 3">
    <name type="scientific">Cotesia congregata</name>
    <name type="common">Parasitoid wasp</name>
    <name type="synonym">Apanteles congregatus</name>
    <dbReference type="NCBI Taxonomy" id="51543"/>
    <lineage>
        <taxon>Eukaryota</taxon>
        <taxon>Metazoa</taxon>
        <taxon>Ecdysozoa</taxon>
        <taxon>Arthropoda</taxon>
        <taxon>Hexapoda</taxon>
        <taxon>Insecta</taxon>
        <taxon>Pterygota</taxon>
        <taxon>Neoptera</taxon>
        <taxon>Endopterygota</taxon>
        <taxon>Hymenoptera</taxon>
        <taxon>Apocrita</taxon>
        <taxon>Ichneumonoidea</taxon>
        <taxon>Braconidae</taxon>
        <taxon>Microgastrinae</taxon>
        <taxon>Cotesia</taxon>
    </lineage>
</organism>
<name>A0A8J2HFC5_COTCN</name>
<accession>A0A8J2HFC5</accession>
<comment type="caution">
    <text evidence="2">The sequence shown here is derived from an EMBL/GenBank/DDBJ whole genome shotgun (WGS) entry which is preliminary data.</text>
</comment>
<dbReference type="Proteomes" id="UP000786811">
    <property type="component" value="Unassembled WGS sequence"/>
</dbReference>
<keyword evidence="3" id="KW-1185">Reference proteome</keyword>
<sequence length="217" mass="23877">MATVKLSVVMAITLNMIYNFSCDGFPAAQKTINEIKVPGFNDEYFINQNGIDLFQLYSNEQPGSAIQQRSRRDTTKESNSITEKEVHHQDSSKFGFGIRIFDKPLVSLETGKSHVGNKWSLDNETSRATSSSGSLGFGKEQHDTNTVEETKKESENDESGESGVKLGFFGFKSAQAVTSHSSSSHDLTRTHHQGFSHSKITFTTEKSAFGNIASCCS</sequence>
<evidence type="ECO:0000313" key="2">
    <source>
        <dbReference type="EMBL" id="CAG5094944.1"/>
    </source>
</evidence>
<feature type="region of interest" description="Disordered" evidence="1">
    <location>
        <begin position="62"/>
        <end position="88"/>
    </location>
</feature>
<protein>
    <submittedName>
        <fullName evidence="2">Uncharacterized protein</fullName>
    </submittedName>
</protein>
<dbReference type="EMBL" id="CAJNRD030001121">
    <property type="protein sequence ID" value="CAG5094944.1"/>
    <property type="molecule type" value="Genomic_DNA"/>
</dbReference>
<reference evidence="2" key="1">
    <citation type="submission" date="2021-04" db="EMBL/GenBank/DDBJ databases">
        <authorList>
            <person name="Chebbi M.A.C M."/>
        </authorList>
    </citation>
    <scope>NUCLEOTIDE SEQUENCE</scope>
</reference>
<feature type="compositionally biased region" description="Basic and acidic residues" evidence="1">
    <location>
        <begin position="70"/>
        <end position="88"/>
    </location>
</feature>
<evidence type="ECO:0000256" key="1">
    <source>
        <dbReference type="SAM" id="MobiDB-lite"/>
    </source>
</evidence>
<gene>
    <name evidence="2" type="ORF">HICCMSTLAB_LOCUS7462</name>
</gene>
<feature type="compositionally biased region" description="Basic and acidic residues" evidence="1">
    <location>
        <begin position="139"/>
        <end position="154"/>
    </location>
</feature>
<feature type="compositionally biased region" description="Polar residues" evidence="1">
    <location>
        <begin position="120"/>
        <end position="134"/>
    </location>
</feature>
<evidence type="ECO:0000313" key="3">
    <source>
        <dbReference type="Proteomes" id="UP000786811"/>
    </source>
</evidence>